<evidence type="ECO:0000259" key="3">
    <source>
        <dbReference type="Pfam" id="PF10708"/>
    </source>
</evidence>
<dbReference type="InterPro" id="IPR018929">
    <property type="entry name" value="DUF2510"/>
</dbReference>
<dbReference type="Proteomes" id="UP000198582">
    <property type="component" value="Unassembled WGS sequence"/>
</dbReference>
<proteinExistence type="predicted"/>
<dbReference type="InterPro" id="IPR015943">
    <property type="entry name" value="WD40/YVTN_repeat-like_dom_sf"/>
</dbReference>
<dbReference type="SUPFAM" id="SSF50998">
    <property type="entry name" value="Quinoprotein alcohol dehydrogenase-like"/>
    <property type="match status" value="2"/>
</dbReference>
<gene>
    <name evidence="5" type="ORF">SAMN04489732_109170</name>
</gene>
<evidence type="ECO:0000313" key="6">
    <source>
        <dbReference type="Proteomes" id="UP000198582"/>
    </source>
</evidence>
<name>A0A1H8XVM0_9PSEU</name>
<keyword evidence="2" id="KW-0812">Transmembrane</keyword>
<dbReference type="STRING" id="394193.SAMN04489732_109170"/>
<evidence type="ECO:0000256" key="1">
    <source>
        <dbReference type="SAM" id="MobiDB-lite"/>
    </source>
</evidence>
<keyword evidence="2" id="KW-1133">Transmembrane helix</keyword>
<feature type="transmembrane region" description="Helical" evidence="2">
    <location>
        <begin position="92"/>
        <end position="112"/>
    </location>
</feature>
<keyword evidence="6" id="KW-1185">Reference proteome</keyword>
<organism evidence="5 6">
    <name type="scientific">Amycolatopsis saalfeldensis</name>
    <dbReference type="NCBI Taxonomy" id="394193"/>
    <lineage>
        <taxon>Bacteria</taxon>
        <taxon>Bacillati</taxon>
        <taxon>Actinomycetota</taxon>
        <taxon>Actinomycetes</taxon>
        <taxon>Pseudonocardiales</taxon>
        <taxon>Pseudonocardiaceae</taxon>
        <taxon>Amycolatopsis</taxon>
    </lineage>
</organism>
<dbReference type="InterPro" id="IPR002372">
    <property type="entry name" value="PQQ_rpt_dom"/>
</dbReference>
<accession>A0A1H8XVM0</accession>
<evidence type="ECO:0000259" key="4">
    <source>
        <dbReference type="Pfam" id="PF13360"/>
    </source>
</evidence>
<dbReference type="Pfam" id="PF13360">
    <property type="entry name" value="PQQ_2"/>
    <property type="match status" value="1"/>
</dbReference>
<dbReference type="InterPro" id="IPR011047">
    <property type="entry name" value="Quinoprotein_ADH-like_sf"/>
</dbReference>
<dbReference type="EMBL" id="FOEF01000009">
    <property type="protein sequence ID" value="SEP44094.1"/>
    <property type="molecule type" value="Genomic_DNA"/>
</dbReference>
<feature type="domain" description="Pyrrolo-quinoline quinone repeat" evidence="4">
    <location>
        <begin position="342"/>
        <end position="514"/>
    </location>
</feature>
<dbReference type="AlphaFoldDB" id="A0A1H8XVM0"/>
<protein>
    <submittedName>
        <fullName evidence="5">PQQ-like domain-containing protein</fullName>
    </submittedName>
</protein>
<dbReference type="Pfam" id="PF10708">
    <property type="entry name" value="DUF2510"/>
    <property type="match status" value="1"/>
</dbReference>
<keyword evidence="2" id="KW-0472">Membrane</keyword>
<evidence type="ECO:0000313" key="5">
    <source>
        <dbReference type="EMBL" id="SEP44094.1"/>
    </source>
</evidence>
<sequence length="520" mass="53625">MVTRPGWYQDPAGGPGLRWWDGGQWTAHQCVAPGLGALGAVAQAPAPGADVLNGRGAVEPAAWSPQGQAGFPGRPREVAVPPAAPRSNRRRFLWIAGAVGLAAAGGVAAVTLTRDAGHGGEEPAPPAGAPVPSGPAPTWTQALDHEFDNGDRSGDLGVLGSVVVRWDSAVAQAFDVATGAPRWTGRPDLPAGYSGVSWLGLHGSSLFGNAKNDETNSTLLFALGSDGKQQFSHDVGRNARGAGFTRVFDFDGTTALLGTTNEIVAIEVSSGNQLWRRALTAYDRGLAVIGGQRCYLQDYTATLCLHILCQPLLIRLQPRRKRVPKSKSAAARVRLLPVGLVTTGNQLWAIPGTATGNGPTSLVSVADVLAVAGERLVVLDAATGAQRPTALQASTGISRAGVAADLLVVGEHHETESGETAYTVWGIDPRTGAKTWATPVPRPMITGVITSADLVLVPTSSAVSLSPDGFLALDGKTGAIAWAESGAASSGATAEWLACASQNAVYAASKTTVYAYPRQP</sequence>
<dbReference type="Gene3D" id="2.130.10.10">
    <property type="entry name" value="YVTN repeat-like/Quinoprotein amine dehydrogenase"/>
    <property type="match status" value="2"/>
</dbReference>
<evidence type="ECO:0000256" key="2">
    <source>
        <dbReference type="SAM" id="Phobius"/>
    </source>
</evidence>
<reference evidence="6" key="1">
    <citation type="submission" date="2016-10" db="EMBL/GenBank/DDBJ databases">
        <authorList>
            <person name="Varghese N."/>
            <person name="Submissions S."/>
        </authorList>
    </citation>
    <scope>NUCLEOTIDE SEQUENCE [LARGE SCALE GENOMIC DNA]</scope>
    <source>
        <strain evidence="6">DSM 44993</strain>
    </source>
</reference>
<feature type="domain" description="DUF2510" evidence="3">
    <location>
        <begin position="5"/>
        <end position="28"/>
    </location>
</feature>
<feature type="region of interest" description="Disordered" evidence="1">
    <location>
        <begin position="115"/>
        <end position="145"/>
    </location>
</feature>
<feature type="compositionally biased region" description="Pro residues" evidence="1">
    <location>
        <begin position="123"/>
        <end position="135"/>
    </location>
</feature>